<organism evidence="3 4">
    <name type="scientific">Spirosoma agri</name>
    <dbReference type="NCBI Taxonomy" id="1987381"/>
    <lineage>
        <taxon>Bacteria</taxon>
        <taxon>Pseudomonadati</taxon>
        <taxon>Bacteroidota</taxon>
        <taxon>Cytophagia</taxon>
        <taxon>Cytophagales</taxon>
        <taxon>Cytophagaceae</taxon>
        <taxon>Spirosoma</taxon>
    </lineage>
</organism>
<sequence length="306" mass="34468">MKKGGVIALVVLLLGAIGAYVWYSRLKQNASAENGPYDNTLKPRLELSRFDFTDISDDAITMNMYMLVDNPLPVGFKAHQVDYTFYIADTPVMVDSYRKPIEVKSGDSTLIMMPAKLFSKKLTKVLETLERKGIDSTTYKMRTTFALDVPILGEKTFSATTERRMPTYYMPKIKIEDIDFGKLGLKRADVAAKVSITNKNKFPYNITDTHYTVTIDGEQIAEGEQPEPILIKAQATTPVVFPVTGKPGKTLSVLPKLLFDKKDTPYVIDFRCKIIDKNDNPTFKNSKFIATIKGTMDDFKKLKQSK</sequence>
<evidence type="ECO:0000259" key="2">
    <source>
        <dbReference type="SMART" id="SM00769"/>
    </source>
</evidence>
<gene>
    <name evidence="3" type="ORF">GK091_06830</name>
</gene>
<dbReference type="PANTHER" id="PTHR31459">
    <property type="match status" value="1"/>
</dbReference>
<evidence type="ECO:0000256" key="1">
    <source>
        <dbReference type="ARBA" id="ARBA00005960"/>
    </source>
</evidence>
<proteinExistence type="inferred from homology"/>
<comment type="caution">
    <text evidence="3">The sequence shown here is derived from an EMBL/GenBank/DDBJ whole genome shotgun (WGS) entry which is preliminary data.</text>
</comment>
<evidence type="ECO:0000313" key="4">
    <source>
        <dbReference type="Proteomes" id="UP000477386"/>
    </source>
</evidence>
<keyword evidence="4" id="KW-1185">Reference proteome</keyword>
<dbReference type="SMART" id="SM00769">
    <property type="entry name" value="WHy"/>
    <property type="match status" value="2"/>
</dbReference>
<dbReference type="AlphaFoldDB" id="A0A6M0IEL5"/>
<feature type="domain" description="Water stress and hypersensitive response" evidence="2">
    <location>
        <begin position="45"/>
        <end position="164"/>
    </location>
</feature>
<dbReference type="Proteomes" id="UP000477386">
    <property type="component" value="Unassembled WGS sequence"/>
</dbReference>
<dbReference type="SUPFAM" id="SSF117070">
    <property type="entry name" value="LEA14-like"/>
    <property type="match status" value="2"/>
</dbReference>
<dbReference type="Gene3D" id="2.60.40.1820">
    <property type="match status" value="2"/>
</dbReference>
<protein>
    <submittedName>
        <fullName evidence="3">LEA type 2 family protein</fullName>
    </submittedName>
</protein>
<dbReference type="InterPro" id="IPR045043">
    <property type="entry name" value="Lea14-like"/>
</dbReference>
<feature type="domain" description="Water stress and hypersensitive response" evidence="2">
    <location>
        <begin position="173"/>
        <end position="295"/>
    </location>
</feature>
<evidence type="ECO:0000313" key="3">
    <source>
        <dbReference type="EMBL" id="NEU66588.1"/>
    </source>
</evidence>
<dbReference type="Pfam" id="PF03168">
    <property type="entry name" value="LEA_2"/>
    <property type="match status" value="2"/>
</dbReference>
<reference evidence="3 4" key="1">
    <citation type="submission" date="2020-02" db="EMBL/GenBank/DDBJ databases">
        <title>Draft genome sequence of two Spirosoma agri KCTC 52727 and Spirosoma terrae KCTC 52035.</title>
        <authorList>
            <person name="Rojas J."/>
            <person name="Ambika Manirajan B."/>
            <person name="Ratering S."/>
            <person name="Suarez C."/>
            <person name="Schnell S."/>
        </authorList>
    </citation>
    <scope>NUCLEOTIDE SEQUENCE [LARGE SCALE GENOMIC DNA]</scope>
    <source>
        <strain evidence="3 4">KCTC 52727</strain>
    </source>
</reference>
<dbReference type="PANTHER" id="PTHR31459:SF2">
    <property type="entry name" value="OS03G0843300 PROTEIN"/>
    <property type="match status" value="1"/>
</dbReference>
<dbReference type="InterPro" id="IPR013990">
    <property type="entry name" value="WHy-dom"/>
</dbReference>
<dbReference type="RefSeq" id="WP_164035844.1">
    <property type="nucleotide sequence ID" value="NZ_JAAGNZ010000001.1"/>
</dbReference>
<name>A0A6M0IEL5_9BACT</name>
<dbReference type="InterPro" id="IPR004864">
    <property type="entry name" value="LEA_2"/>
</dbReference>
<dbReference type="EMBL" id="JAAGNZ010000001">
    <property type="protein sequence ID" value="NEU66588.1"/>
    <property type="molecule type" value="Genomic_DNA"/>
</dbReference>
<accession>A0A6M0IEL5</accession>
<comment type="similarity">
    <text evidence="1">Belongs to the LEA type 2 family.</text>
</comment>
<dbReference type="GO" id="GO:0009269">
    <property type="term" value="P:response to desiccation"/>
    <property type="evidence" value="ECO:0007669"/>
    <property type="project" value="InterPro"/>
</dbReference>